<dbReference type="EMBL" id="KZ613996">
    <property type="protein sequence ID" value="PMD28761.1"/>
    <property type="molecule type" value="Genomic_DNA"/>
</dbReference>
<proteinExistence type="predicted"/>
<name>A0A2J6QR80_HYAVF</name>
<evidence type="ECO:0000313" key="2">
    <source>
        <dbReference type="Proteomes" id="UP000235786"/>
    </source>
</evidence>
<keyword evidence="2" id="KW-1185">Reference proteome</keyword>
<gene>
    <name evidence="1" type="ORF">L207DRAFT_304252</name>
</gene>
<accession>A0A2J6QR80</accession>
<reference evidence="1 2" key="1">
    <citation type="submission" date="2016-04" db="EMBL/GenBank/DDBJ databases">
        <title>A degradative enzymes factory behind the ericoid mycorrhizal symbiosis.</title>
        <authorList>
            <consortium name="DOE Joint Genome Institute"/>
            <person name="Martino E."/>
            <person name="Morin E."/>
            <person name="Grelet G."/>
            <person name="Kuo A."/>
            <person name="Kohler A."/>
            <person name="Daghino S."/>
            <person name="Barry K."/>
            <person name="Choi C."/>
            <person name="Cichocki N."/>
            <person name="Clum A."/>
            <person name="Copeland A."/>
            <person name="Hainaut M."/>
            <person name="Haridas S."/>
            <person name="Labutti K."/>
            <person name="Lindquist E."/>
            <person name="Lipzen A."/>
            <person name="Khouja H.-R."/>
            <person name="Murat C."/>
            <person name="Ohm R."/>
            <person name="Olson A."/>
            <person name="Spatafora J."/>
            <person name="Veneault-Fourrey C."/>
            <person name="Henrissat B."/>
            <person name="Grigoriev I."/>
            <person name="Martin F."/>
            <person name="Perotto S."/>
        </authorList>
    </citation>
    <scope>NUCLEOTIDE SEQUENCE [LARGE SCALE GENOMIC DNA]</scope>
    <source>
        <strain evidence="1 2">F</strain>
    </source>
</reference>
<dbReference type="AlphaFoldDB" id="A0A2J6QR80"/>
<dbReference type="Proteomes" id="UP000235786">
    <property type="component" value="Unassembled WGS sequence"/>
</dbReference>
<organism evidence="1 2">
    <name type="scientific">Hyaloscypha variabilis (strain UAMH 11265 / GT02V1 / F)</name>
    <name type="common">Meliniomyces variabilis</name>
    <dbReference type="NCBI Taxonomy" id="1149755"/>
    <lineage>
        <taxon>Eukaryota</taxon>
        <taxon>Fungi</taxon>
        <taxon>Dikarya</taxon>
        <taxon>Ascomycota</taxon>
        <taxon>Pezizomycotina</taxon>
        <taxon>Leotiomycetes</taxon>
        <taxon>Helotiales</taxon>
        <taxon>Hyaloscyphaceae</taxon>
        <taxon>Hyaloscypha</taxon>
        <taxon>Hyaloscypha variabilis</taxon>
    </lineage>
</organism>
<sequence length="216" mass="23901">MEYVQPHCHHLSDREGSRYLRFCVCRRNCSSSDLTRVAGHTHDTIPSFPVSAHRHSYAIPCPNLFAPSTSSLVSFRQSSSELYCGAVRIGASQETSSLICITTPVRACSWRSQSIIPHPLIQPQPVPQAPSTAGSAVIMHRRIQLFQKLSSFKNPAADPGAYISFLLQHLSRAFPPLSILASLCFGERTALGFAFAYLRVFTLQIIDAFQFCIACK</sequence>
<protein>
    <submittedName>
        <fullName evidence="1">Uncharacterized protein</fullName>
    </submittedName>
</protein>
<evidence type="ECO:0000313" key="1">
    <source>
        <dbReference type="EMBL" id="PMD28761.1"/>
    </source>
</evidence>